<proteinExistence type="predicted"/>
<feature type="chain" id="PRO_5046903417" description="Lipoprotein" evidence="1">
    <location>
        <begin position="19"/>
        <end position="113"/>
    </location>
</feature>
<evidence type="ECO:0000313" key="3">
    <source>
        <dbReference type="Proteomes" id="UP001243212"/>
    </source>
</evidence>
<sequence length="113" mass="11704">MRKIAAIISASAFALGLAACSDSGKPSKDEVVKALTEIGADSMGSVGEHVGDDALAEFSKCWADGFYDDVSEKTLVHLVEKDENAGATEEEKTAIIEAASACQHILTEAVMGG</sequence>
<evidence type="ECO:0000313" key="2">
    <source>
        <dbReference type="EMBL" id="MDP9806437.1"/>
    </source>
</evidence>
<name>A0ABT9NGC7_9ACTO</name>
<evidence type="ECO:0008006" key="4">
    <source>
        <dbReference type="Google" id="ProtNLM"/>
    </source>
</evidence>
<feature type="signal peptide" evidence="1">
    <location>
        <begin position="1"/>
        <end position="18"/>
    </location>
</feature>
<dbReference type="PROSITE" id="PS51257">
    <property type="entry name" value="PROKAR_LIPOPROTEIN"/>
    <property type="match status" value="1"/>
</dbReference>
<dbReference type="EMBL" id="JAUSQX010000001">
    <property type="protein sequence ID" value="MDP9806437.1"/>
    <property type="molecule type" value="Genomic_DNA"/>
</dbReference>
<organism evidence="2 3">
    <name type="scientific">Trueperella bonasi</name>
    <dbReference type="NCBI Taxonomy" id="312286"/>
    <lineage>
        <taxon>Bacteria</taxon>
        <taxon>Bacillati</taxon>
        <taxon>Actinomycetota</taxon>
        <taxon>Actinomycetes</taxon>
        <taxon>Actinomycetales</taxon>
        <taxon>Actinomycetaceae</taxon>
        <taxon>Trueperella</taxon>
    </lineage>
</organism>
<reference evidence="2 3" key="1">
    <citation type="submission" date="2023-07" db="EMBL/GenBank/DDBJ databases">
        <title>Sequencing the genomes of 1000 actinobacteria strains.</title>
        <authorList>
            <person name="Klenk H.-P."/>
        </authorList>
    </citation>
    <scope>NUCLEOTIDE SEQUENCE [LARGE SCALE GENOMIC DNA]</scope>
    <source>
        <strain evidence="2 3">DSM 17163</strain>
    </source>
</reference>
<evidence type="ECO:0000256" key="1">
    <source>
        <dbReference type="SAM" id="SignalP"/>
    </source>
</evidence>
<keyword evidence="1" id="KW-0732">Signal</keyword>
<dbReference type="Proteomes" id="UP001243212">
    <property type="component" value="Unassembled WGS sequence"/>
</dbReference>
<gene>
    <name evidence="2" type="ORF">J2S70_001019</name>
</gene>
<protein>
    <recommendedName>
        <fullName evidence="4">Lipoprotein</fullName>
    </recommendedName>
</protein>
<keyword evidence="3" id="KW-1185">Reference proteome</keyword>
<dbReference type="RefSeq" id="WP_307682662.1">
    <property type="nucleotide sequence ID" value="NZ_JAUSQX010000001.1"/>
</dbReference>
<accession>A0ABT9NGC7</accession>
<comment type="caution">
    <text evidence="2">The sequence shown here is derived from an EMBL/GenBank/DDBJ whole genome shotgun (WGS) entry which is preliminary data.</text>
</comment>